<name>I6Z660_MYCWM</name>
<keyword evidence="2" id="KW-1185">Reference proteome</keyword>
<organism evidence="1 2">
    <name type="scientific">Mycoplasma wenyonii (strain Massachusetts)</name>
    <name type="common">Eperythrozoon wenyonii</name>
    <dbReference type="NCBI Taxonomy" id="1197325"/>
    <lineage>
        <taxon>Bacteria</taxon>
        <taxon>Bacillati</taxon>
        <taxon>Mycoplasmatota</taxon>
        <taxon>Mollicutes</taxon>
        <taxon>Mycoplasmataceae</taxon>
        <taxon>Mycoplasma</taxon>
    </lineage>
</organism>
<dbReference type="PATRIC" id="fig|1197325.3.peg.286"/>
<sequence>MAFFKLLGTIFSIIGGSAGPLIYYGKPFVKPLKNRKVDWTFGWEEQEYKYENRNKYLYQGVDLSTICNESLDKLEPIYKLIFVGGEGQKDGNIQDGRDKIQGSVGLMKLKVKNGGYSPKWESSQALLGDKLNGVKLIIVQTDRSLHWIAAIEEGNVKGNLGKIEQNLETSDWNEITASETKKILREKIERLEIEREVKHQLKTQGRGWKCEIDRTGNLKNVYESFGKLTLENKKYKVLDVVSFGKNEWEKIGGGNVRGTVWYKHKWEAKDINGNARVLIIDMNKAVITHEGIGDKEEIALRWGVTLSTTISSELQQ</sequence>
<dbReference type="RefSeq" id="WP_014849773.1">
    <property type="nucleotide sequence ID" value="NC_018149.1"/>
</dbReference>
<dbReference type="EMBL" id="CP003703">
    <property type="protein sequence ID" value="AFN65063.1"/>
    <property type="molecule type" value="Genomic_DNA"/>
</dbReference>
<reference evidence="1 2" key="1">
    <citation type="journal article" date="2012" name="J. Bacteriol.">
        <title>Complete genome sequence of Mycoplasma wenyonii strain Massachusetts.</title>
        <authorList>
            <person name="Dos Santos A.P."/>
            <person name="Guimaraes A.M."/>
            <person name="do Nascimento N.C."/>
            <person name="Sanmiguel P.J."/>
            <person name="Messick J.B."/>
        </authorList>
    </citation>
    <scope>NUCLEOTIDE SEQUENCE [LARGE SCALE GENOMIC DNA]</scope>
    <source>
        <strain evidence="1 2">Massachusetts</strain>
    </source>
</reference>
<gene>
    <name evidence="1" type="ordered locus">WEN_01320</name>
</gene>
<dbReference type="KEGG" id="mwe:WEN_01320"/>
<dbReference type="Proteomes" id="UP000009005">
    <property type="component" value="Chromosome"/>
</dbReference>
<accession>I6Z660</accession>
<evidence type="ECO:0000313" key="2">
    <source>
        <dbReference type="Proteomes" id="UP000009005"/>
    </source>
</evidence>
<dbReference type="AlphaFoldDB" id="I6Z660"/>
<dbReference type="HOGENOM" id="CLU_879478_0_0_14"/>
<proteinExistence type="predicted"/>
<evidence type="ECO:0000313" key="1">
    <source>
        <dbReference type="EMBL" id="AFN65063.1"/>
    </source>
</evidence>
<protein>
    <submittedName>
        <fullName evidence="1">Uncharacterized protein</fullName>
    </submittedName>
</protein>
<dbReference type="STRING" id="1197325.WEN_01320"/>